<evidence type="ECO:0008006" key="3">
    <source>
        <dbReference type="Google" id="ProtNLM"/>
    </source>
</evidence>
<name>A0A7H8QF57_9BACL</name>
<organism evidence="1 2">
    <name type="scientific">Planococcus glaciei</name>
    <dbReference type="NCBI Taxonomy" id="459472"/>
    <lineage>
        <taxon>Bacteria</taxon>
        <taxon>Bacillati</taxon>
        <taxon>Bacillota</taxon>
        <taxon>Bacilli</taxon>
        <taxon>Bacillales</taxon>
        <taxon>Caryophanaceae</taxon>
        <taxon>Planococcus</taxon>
    </lineage>
</organism>
<gene>
    <name evidence="1" type="ORF">HF394_17155</name>
</gene>
<accession>A0A7H8QF57</accession>
<evidence type="ECO:0000313" key="1">
    <source>
        <dbReference type="EMBL" id="QKX52162.1"/>
    </source>
</evidence>
<proteinExistence type="predicted"/>
<dbReference type="AlphaFoldDB" id="A0A7H8QF57"/>
<keyword evidence="2" id="KW-1185">Reference proteome</keyword>
<sequence>MEHLSALVKEQSIKSFQSAIQKCENARIQMNEKGSNTTLLEKRLNALKVGLAVLENAWNEQNHPYTSDELAEARIILKGLIPTIENSYAKSKSGSPQRTLLERRKKSLDLAIQAIDDFCGE</sequence>
<reference evidence="2" key="2">
    <citation type="submission" date="2020-06" db="EMBL/GenBank/DDBJ databases">
        <title>Isolation of Planomicrobium glaciei.</title>
        <authorList>
            <person name="Malisova L."/>
            <person name="Safrankova R."/>
            <person name="Jakubu V."/>
            <person name="Spanelova P."/>
        </authorList>
    </citation>
    <scope>NUCLEOTIDE SEQUENCE [LARGE SCALE GENOMIC DNA]</scope>
    <source>
        <strain evidence="2">NRL-ATB46093</strain>
    </source>
</reference>
<dbReference type="RefSeq" id="WP_036803501.1">
    <property type="nucleotide sequence ID" value="NZ_CP051177.1"/>
</dbReference>
<dbReference type="EMBL" id="CP051177">
    <property type="protein sequence ID" value="QKX52162.1"/>
    <property type="molecule type" value="Genomic_DNA"/>
</dbReference>
<dbReference type="Proteomes" id="UP000509222">
    <property type="component" value="Chromosome"/>
</dbReference>
<reference evidence="1 2" key="1">
    <citation type="submission" date="2020-04" db="EMBL/GenBank/DDBJ databases">
        <authorList>
            <person name="Pajer P."/>
            <person name="Broz P."/>
        </authorList>
    </citation>
    <scope>NUCLEOTIDE SEQUENCE [LARGE SCALE GENOMIC DNA]</scope>
    <source>
        <strain evidence="2">NRL-ATB46093</strain>
    </source>
</reference>
<evidence type="ECO:0000313" key="2">
    <source>
        <dbReference type="Proteomes" id="UP000509222"/>
    </source>
</evidence>
<protein>
    <recommendedName>
        <fullName evidence="3">Group-specific protein</fullName>
    </recommendedName>
</protein>